<dbReference type="InterPro" id="IPR052337">
    <property type="entry name" value="SAT4-like"/>
</dbReference>
<protein>
    <recommendedName>
        <fullName evidence="7">Rhodopsin domain-containing protein</fullName>
    </recommendedName>
</protein>
<keyword evidence="3 6" id="KW-1133">Transmembrane helix</keyword>
<dbReference type="STRING" id="2010991.A0A3M2SPH0"/>
<comment type="caution">
    <text evidence="8">The sequence shown here is derived from an EMBL/GenBank/DDBJ whole genome shotgun (WGS) entry which is preliminary data.</text>
</comment>
<dbReference type="Proteomes" id="UP000277212">
    <property type="component" value="Unassembled WGS sequence"/>
</dbReference>
<dbReference type="AlphaFoldDB" id="A0A3M2SPH0"/>
<sequence length="219" mass="24440">MAVSRVDPAILAVFGPPPKHLDLNESLALRHDIVVCLFYGFAAVFLGLRIWLCSTPIMITNILGGSLGAGRHVWSLNFVDSIKLVKVVYSEAFLFGLAVTGSKISILLLYRRIFACIEDQFSTFRVLFWIATTVNLLYPVIMWITMAVACRPISVFWEQYAGVEGGECINVTLFFLIFGIVNMLNDILVLAVPIPEILRLQLSRSKKISIICIMLLGAW</sequence>
<evidence type="ECO:0000256" key="3">
    <source>
        <dbReference type="ARBA" id="ARBA00022989"/>
    </source>
</evidence>
<evidence type="ECO:0000259" key="7">
    <source>
        <dbReference type="Pfam" id="PF20684"/>
    </source>
</evidence>
<accession>A0A3M2SPH0</accession>
<dbReference type="OrthoDB" id="5329176at2759"/>
<feature type="transmembrane region" description="Helical" evidence="6">
    <location>
        <begin position="33"/>
        <end position="52"/>
    </location>
</feature>
<dbReference type="InterPro" id="IPR049326">
    <property type="entry name" value="Rhodopsin_dom_fungi"/>
</dbReference>
<dbReference type="EMBL" id="NKUJ01000008">
    <property type="protein sequence ID" value="RMJ19449.1"/>
    <property type="molecule type" value="Genomic_DNA"/>
</dbReference>
<evidence type="ECO:0000256" key="6">
    <source>
        <dbReference type="SAM" id="Phobius"/>
    </source>
</evidence>
<organism evidence="8 9">
    <name type="scientific">Fusarium kuroshium</name>
    <dbReference type="NCBI Taxonomy" id="2010991"/>
    <lineage>
        <taxon>Eukaryota</taxon>
        <taxon>Fungi</taxon>
        <taxon>Dikarya</taxon>
        <taxon>Ascomycota</taxon>
        <taxon>Pezizomycotina</taxon>
        <taxon>Sordariomycetes</taxon>
        <taxon>Hypocreomycetidae</taxon>
        <taxon>Hypocreales</taxon>
        <taxon>Nectriaceae</taxon>
        <taxon>Fusarium</taxon>
        <taxon>Fusarium solani species complex</taxon>
    </lineage>
</organism>
<feature type="transmembrane region" description="Helical" evidence="6">
    <location>
        <begin position="92"/>
        <end position="114"/>
    </location>
</feature>
<feature type="domain" description="Rhodopsin" evidence="7">
    <location>
        <begin position="51"/>
        <end position="218"/>
    </location>
</feature>
<keyword evidence="4 6" id="KW-0472">Membrane</keyword>
<evidence type="ECO:0000256" key="2">
    <source>
        <dbReference type="ARBA" id="ARBA00022692"/>
    </source>
</evidence>
<reference evidence="8 9" key="1">
    <citation type="submission" date="2017-06" db="EMBL/GenBank/DDBJ databases">
        <title>Comparative genomic analysis of Ambrosia Fusariam Clade fungi.</title>
        <authorList>
            <person name="Stajich J.E."/>
            <person name="Carrillo J."/>
            <person name="Kijimoto T."/>
            <person name="Eskalen A."/>
            <person name="O'Donnell K."/>
            <person name="Kasson M."/>
        </authorList>
    </citation>
    <scope>NUCLEOTIDE SEQUENCE [LARGE SCALE GENOMIC DNA]</scope>
    <source>
        <strain evidence="8">UCR3666</strain>
    </source>
</reference>
<dbReference type="PANTHER" id="PTHR33048">
    <property type="entry name" value="PTH11-LIKE INTEGRAL MEMBRANE PROTEIN (AFU_ORTHOLOGUE AFUA_5G11245)"/>
    <property type="match status" value="1"/>
</dbReference>
<dbReference type="GO" id="GO:0016020">
    <property type="term" value="C:membrane"/>
    <property type="evidence" value="ECO:0007669"/>
    <property type="project" value="UniProtKB-SubCell"/>
</dbReference>
<evidence type="ECO:0000313" key="9">
    <source>
        <dbReference type="Proteomes" id="UP000277212"/>
    </source>
</evidence>
<evidence type="ECO:0000256" key="1">
    <source>
        <dbReference type="ARBA" id="ARBA00004141"/>
    </source>
</evidence>
<comment type="subcellular location">
    <subcellularLocation>
        <location evidence="1">Membrane</location>
        <topology evidence="1">Multi-pass membrane protein</topology>
    </subcellularLocation>
</comment>
<name>A0A3M2SPH0_9HYPO</name>
<gene>
    <name evidence="8" type="ORF">CDV36_000930</name>
</gene>
<feature type="transmembrane region" description="Helical" evidence="6">
    <location>
        <begin position="126"/>
        <end position="149"/>
    </location>
</feature>
<evidence type="ECO:0000256" key="5">
    <source>
        <dbReference type="ARBA" id="ARBA00038359"/>
    </source>
</evidence>
<evidence type="ECO:0000313" key="8">
    <source>
        <dbReference type="EMBL" id="RMJ19449.1"/>
    </source>
</evidence>
<keyword evidence="9" id="KW-1185">Reference proteome</keyword>
<dbReference type="Pfam" id="PF20684">
    <property type="entry name" value="Fung_rhodopsin"/>
    <property type="match status" value="1"/>
</dbReference>
<feature type="transmembrane region" description="Helical" evidence="6">
    <location>
        <begin position="169"/>
        <end position="194"/>
    </location>
</feature>
<keyword evidence="2 6" id="KW-0812">Transmembrane</keyword>
<dbReference type="PANTHER" id="PTHR33048:SF47">
    <property type="entry name" value="INTEGRAL MEMBRANE PROTEIN-RELATED"/>
    <property type="match status" value="1"/>
</dbReference>
<evidence type="ECO:0000256" key="4">
    <source>
        <dbReference type="ARBA" id="ARBA00023136"/>
    </source>
</evidence>
<comment type="similarity">
    <text evidence="5">Belongs to the SAT4 family.</text>
</comment>
<proteinExistence type="inferred from homology"/>